<dbReference type="AlphaFoldDB" id="A0A1V0N626"/>
<dbReference type="KEGG" id="fai:FAD_1699"/>
<protein>
    <submittedName>
        <fullName evidence="1">Uncharacterized protein</fullName>
    </submittedName>
</protein>
<dbReference type="OrthoDB" id="381119at2157"/>
<name>A0A1V0N626_9ARCH</name>
<evidence type="ECO:0000313" key="2">
    <source>
        <dbReference type="Proteomes" id="UP000192050"/>
    </source>
</evidence>
<dbReference type="Proteomes" id="UP000192050">
    <property type="component" value="Chromosome"/>
</dbReference>
<evidence type="ECO:0000313" key="1">
    <source>
        <dbReference type="EMBL" id="ARD85539.1"/>
    </source>
</evidence>
<organism evidence="1 2">
    <name type="scientific">Ferroplasma acidiphilum</name>
    <dbReference type="NCBI Taxonomy" id="74969"/>
    <lineage>
        <taxon>Archaea</taxon>
        <taxon>Methanobacteriati</taxon>
        <taxon>Thermoplasmatota</taxon>
        <taxon>Thermoplasmata</taxon>
        <taxon>Thermoplasmatales</taxon>
        <taxon>Ferroplasmaceae</taxon>
        <taxon>Ferroplasma</taxon>
    </lineage>
</organism>
<gene>
    <name evidence="1" type="ORF">FAD_1699</name>
</gene>
<accession>A0A1V0N626</accession>
<dbReference type="GeneID" id="31677190"/>
<dbReference type="EMBL" id="CP015363">
    <property type="protein sequence ID" value="ARD85539.1"/>
    <property type="molecule type" value="Genomic_DNA"/>
</dbReference>
<proteinExistence type="predicted"/>
<dbReference type="RefSeq" id="WP_081143034.1">
    <property type="nucleotide sequence ID" value="NZ_CP015363.1"/>
</dbReference>
<sequence>MVNEDKLKSDIEKCRKVSQDGSMVTYDLTSGVDFSNPKLVAKELAEVFFEKDAKNWFKVDDDKIDFEPTYKVRVVLAEENNRKLEATVDDLLEDIKKDDISGTYSKQIKDDSVVDSHLQSTIAASAIRSAIFRHSEEKVYAGSISDDLFTDILEKLEIRSLNDKDLMDWKKLPL</sequence>
<reference evidence="1 2" key="1">
    <citation type="submission" date="2011-10" db="EMBL/GenBank/DDBJ databases">
        <title>Metabolic and evolutionary patterns in the extreme acidophile Ferroplasma acidiphilum.</title>
        <authorList>
            <person name="Golyshina O.V."/>
            <person name="Kozyavkin S.A."/>
            <person name="Tatusov R.L."/>
            <person name="Slesarev A.I."/>
            <person name="Golyshin P.N."/>
        </authorList>
    </citation>
    <scope>NUCLEOTIDE SEQUENCE [LARGE SCALE GENOMIC DNA]</scope>
    <source>
        <strain evidence="2">Y</strain>
    </source>
</reference>
<keyword evidence="2" id="KW-1185">Reference proteome</keyword>